<dbReference type="PROSITE" id="PS50995">
    <property type="entry name" value="HTH_MARR_2"/>
    <property type="match status" value="1"/>
</dbReference>
<dbReference type="EMBL" id="SOZD01000002">
    <property type="protein sequence ID" value="TFF25021.1"/>
    <property type="molecule type" value="Genomic_DNA"/>
</dbReference>
<proteinExistence type="predicted"/>
<feature type="domain" description="HTH marR-type" evidence="1">
    <location>
        <begin position="25"/>
        <end position="155"/>
    </location>
</feature>
<dbReference type="Gene3D" id="1.10.10.10">
    <property type="entry name" value="Winged helix-like DNA-binding domain superfamily/Winged helix DNA-binding domain"/>
    <property type="match status" value="1"/>
</dbReference>
<reference evidence="2 3" key="1">
    <citation type="submission" date="2019-03" db="EMBL/GenBank/DDBJ databases">
        <title>Jiella endophytica sp. nov., a novel endophytic bacterium isolated from root of Ficus microcarpa Linn. f.</title>
        <authorList>
            <person name="Tuo L."/>
        </authorList>
    </citation>
    <scope>NUCLEOTIDE SEQUENCE [LARGE SCALE GENOMIC DNA]</scope>
    <source>
        <strain evidence="2 3">CBS5Q-3</strain>
    </source>
</reference>
<sequence length="161" mass="17496">MEKPSMCGEPAPARNPCGDADFQAFAKLFKQVIHGAVAVDREFAASHGLALTDIMCLAFLTEHDGPVSAKMLAEHVNLSTGATTALIDRLERDGFVERRPNPSDRRGVIIVPVEERAKPVLATGERLRHRLRWAYGCLSKEEVGAVARFFNALLAGTGPTE</sequence>
<evidence type="ECO:0000259" key="1">
    <source>
        <dbReference type="PROSITE" id="PS50995"/>
    </source>
</evidence>
<dbReference type="AlphaFoldDB" id="A0A4Y8RNY7"/>
<comment type="caution">
    <text evidence="2">The sequence shown here is derived from an EMBL/GenBank/DDBJ whole genome shotgun (WGS) entry which is preliminary data.</text>
</comment>
<dbReference type="InterPro" id="IPR036388">
    <property type="entry name" value="WH-like_DNA-bd_sf"/>
</dbReference>
<organism evidence="2 3">
    <name type="scientific">Jiella endophytica</name>
    <dbReference type="NCBI Taxonomy" id="2558362"/>
    <lineage>
        <taxon>Bacteria</taxon>
        <taxon>Pseudomonadati</taxon>
        <taxon>Pseudomonadota</taxon>
        <taxon>Alphaproteobacteria</taxon>
        <taxon>Hyphomicrobiales</taxon>
        <taxon>Aurantimonadaceae</taxon>
        <taxon>Jiella</taxon>
    </lineage>
</organism>
<protein>
    <submittedName>
        <fullName evidence="2">MarR family transcriptional regulator</fullName>
    </submittedName>
</protein>
<dbReference type="GO" id="GO:0006950">
    <property type="term" value="P:response to stress"/>
    <property type="evidence" value="ECO:0007669"/>
    <property type="project" value="TreeGrafter"/>
</dbReference>
<accession>A0A4Y8RNY7</accession>
<dbReference type="Proteomes" id="UP000298179">
    <property type="component" value="Unassembled WGS sequence"/>
</dbReference>
<name>A0A4Y8RNY7_9HYPH</name>
<dbReference type="SUPFAM" id="SSF46785">
    <property type="entry name" value="Winged helix' DNA-binding domain"/>
    <property type="match status" value="1"/>
</dbReference>
<dbReference type="PANTHER" id="PTHR33164:SF43">
    <property type="entry name" value="HTH-TYPE TRANSCRIPTIONAL REPRESSOR YETL"/>
    <property type="match status" value="1"/>
</dbReference>
<dbReference type="InterPro" id="IPR036390">
    <property type="entry name" value="WH_DNA-bd_sf"/>
</dbReference>
<dbReference type="Pfam" id="PF01047">
    <property type="entry name" value="MarR"/>
    <property type="match status" value="1"/>
</dbReference>
<dbReference type="SMART" id="SM00347">
    <property type="entry name" value="HTH_MARR"/>
    <property type="match status" value="1"/>
</dbReference>
<dbReference type="GO" id="GO:0003700">
    <property type="term" value="F:DNA-binding transcription factor activity"/>
    <property type="evidence" value="ECO:0007669"/>
    <property type="project" value="InterPro"/>
</dbReference>
<dbReference type="PANTHER" id="PTHR33164">
    <property type="entry name" value="TRANSCRIPTIONAL REGULATOR, MARR FAMILY"/>
    <property type="match status" value="1"/>
</dbReference>
<evidence type="ECO:0000313" key="3">
    <source>
        <dbReference type="Proteomes" id="UP000298179"/>
    </source>
</evidence>
<dbReference type="InterPro" id="IPR039422">
    <property type="entry name" value="MarR/SlyA-like"/>
</dbReference>
<gene>
    <name evidence="2" type="ORF">E3C22_06465</name>
</gene>
<keyword evidence="3" id="KW-1185">Reference proteome</keyword>
<dbReference type="InterPro" id="IPR000835">
    <property type="entry name" value="HTH_MarR-typ"/>
</dbReference>
<evidence type="ECO:0000313" key="2">
    <source>
        <dbReference type="EMBL" id="TFF25021.1"/>
    </source>
</evidence>
<dbReference type="OrthoDB" id="32523at2"/>